<evidence type="ECO:0000256" key="2">
    <source>
        <dbReference type="ARBA" id="ARBA00012150"/>
    </source>
</evidence>
<keyword evidence="5" id="KW-0378">Hydrolase</keyword>
<keyword evidence="9" id="KW-1185">Reference proteome</keyword>
<dbReference type="GO" id="GO:0003998">
    <property type="term" value="F:acylphosphatase activity"/>
    <property type="evidence" value="ECO:0007669"/>
    <property type="project" value="UniProtKB-EC"/>
</dbReference>
<sequence>MKQYHLIVSGLVQGVGFRYYTERIALSMQIKGWVRNLPDDTVEIVAQGTESALLAFIKEVKNSPGFSRVDDVKIHEQPPENFTAFKIK</sequence>
<feature type="active site" evidence="5">
    <location>
        <position position="18"/>
    </location>
</feature>
<dbReference type="Pfam" id="PF00708">
    <property type="entry name" value="Acylphosphatase"/>
    <property type="match status" value="1"/>
</dbReference>
<dbReference type="EMBL" id="PKOZ01000003">
    <property type="protein sequence ID" value="PQD95673.1"/>
    <property type="molecule type" value="Genomic_DNA"/>
</dbReference>
<dbReference type="InterPro" id="IPR036046">
    <property type="entry name" value="Acylphosphatase-like_dom_sf"/>
</dbReference>
<evidence type="ECO:0000256" key="3">
    <source>
        <dbReference type="ARBA" id="ARBA00015991"/>
    </source>
</evidence>
<proteinExistence type="inferred from homology"/>
<dbReference type="RefSeq" id="WP_104848820.1">
    <property type="nucleotide sequence ID" value="NZ_PKOZ01000003.1"/>
</dbReference>
<dbReference type="PANTHER" id="PTHR47268">
    <property type="entry name" value="ACYLPHOSPHATASE"/>
    <property type="match status" value="1"/>
</dbReference>
<dbReference type="Proteomes" id="UP000239663">
    <property type="component" value="Unassembled WGS sequence"/>
</dbReference>
<evidence type="ECO:0000313" key="9">
    <source>
        <dbReference type="Proteomes" id="UP000239663"/>
    </source>
</evidence>
<dbReference type="InterPro" id="IPR001792">
    <property type="entry name" value="Acylphosphatase-like_dom"/>
</dbReference>
<evidence type="ECO:0000256" key="5">
    <source>
        <dbReference type="PROSITE-ProRule" id="PRU00520"/>
    </source>
</evidence>
<dbReference type="PANTHER" id="PTHR47268:SF4">
    <property type="entry name" value="ACYLPHOSPHATASE"/>
    <property type="match status" value="1"/>
</dbReference>
<evidence type="ECO:0000256" key="4">
    <source>
        <dbReference type="ARBA" id="ARBA00047645"/>
    </source>
</evidence>
<comment type="caution">
    <text evidence="8">The sequence shown here is derived from an EMBL/GenBank/DDBJ whole genome shotgun (WGS) entry which is preliminary data.</text>
</comment>
<dbReference type="AlphaFoldDB" id="A0A2S7N0Y2"/>
<evidence type="ECO:0000259" key="7">
    <source>
        <dbReference type="PROSITE" id="PS51160"/>
    </source>
</evidence>
<dbReference type="EC" id="3.6.1.7" evidence="2 5"/>
<dbReference type="InterPro" id="IPR017968">
    <property type="entry name" value="Acylphosphatase_CS"/>
</dbReference>
<dbReference type="SUPFAM" id="SSF54975">
    <property type="entry name" value="Acylphosphatase/BLUF domain-like"/>
    <property type="match status" value="1"/>
</dbReference>
<protein>
    <recommendedName>
        <fullName evidence="3 5">acylphosphatase</fullName>
        <ecNumber evidence="2 5">3.6.1.7</ecNumber>
    </recommendedName>
</protein>
<evidence type="ECO:0000313" key="8">
    <source>
        <dbReference type="EMBL" id="PQD95673.1"/>
    </source>
</evidence>
<evidence type="ECO:0000256" key="1">
    <source>
        <dbReference type="ARBA" id="ARBA00005614"/>
    </source>
</evidence>
<reference evidence="8 9" key="1">
    <citation type="submission" date="2017-12" db="EMBL/GenBank/DDBJ databases">
        <title>Taxonomic description and draft genome of Pradoshia cofamensis Gen. nov., sp. nov., a thermotolerant bacillale isolated from anterior gut of earthworm Eisenia fetida.</title>
        <authorList>
            <person name="Saha T."/>
            <person name="Chakraborty R."/>
        </authorList>
    </citation>
    <scope>NUCLEOTIDE SEQUENCE [LARGE SCALE GENOMIC DNA]</scope>
    <source>
        <strain evidence="8 9">EAG3</strain>
    </source>
</reference>
<name>A0A2S7N0Y2_9BACI</name>
<dbReference type="InterPro" id="IPR020456">
    <property type="entry name" value="Acylphosphatase"/>
</dbReference>
<dbReference type="PROSITE" id="PS51160">
    <property type="entry name" value="ACYLPHOSPHATASE_3"/>
    <property type="match status" value="1"/>
</dbReference>
<comment type="similarity">
    <text evidence="1 6">Belongs to the acylphosphatase family.</text>
</comment>
<comment type="catalytic activity">
    <reaction evidence="4 5">
        <text>an acyl phosphate + H2O = a carboxylate + phosphate + H(+)</text>
        <dbReference type="Rhea" id="RHEA:14965"/>
        <dbReference type="ChEBI" id="CHEBI:15377"/>
        <dbReference type="ChEBI" id="CHEBI:15378"/>
        <dbReference type="ChEBI" id="CHEBI:29067"/>
        <dbReference type="ChEBI" id="CHEBI:43474"/>
        <dbReference type="ChEBI" id="CHEBI:59918"/>
        <dbReference type="EC" id="3.6.1.7"/>
    </reaction>
</comment>
<accession>A0A2S7N0Y2</accession>
<evidence type="ECO:0000256" key="6">
    <source>
        <dbReference type="RuleBase" id="RU004168"/>
    </source>
</evidence>
<organism evidence="8 9">
    <name type="scientific">Pradoshia eiseniae</name>
    <dbReference type="NCBI Taxonomy" id="2064768"/>
    <lineage>
        <taxon>Bacteria</taxon>
        <taxon>Bacillati</taxon>
        <taxon>Bacillota</taxon>
        <taxon>Bacilli</taxon>
        <taxon>Bacillales</taxon>
        <taxon>Bacillaceae</taxon>
        <taxon>Pradoshia</taxon>
    </lineage>
</organism>
<feature type="domain" description="Acylphosphatase-like" evidence="7">
    <location>
        <begin position="3"/>
        <end position="88"/>
    </location>
</feature>
<feature type="active site" evidence="5">
    <location>
        <position position="36"/>
    </location>
</feature>
<dbReference type="OrthoDB" id="9808093at2"/>
<dbReference type="Gene3D" id="3.30.70.100">
    <property type="match status" value="1"/>
</dbReference>
<gene>
    <name evidence="8" type="ORF">CYL18_07205</name>
</gene>
<dbReference type="PROSITE" id="PS00150">
    <property type="entry name" value="ACYLPHOSPHATASE_1"/>
    <property type="match status" value="1"/>
</dbReference>